<organism evidence="1 2">
    <name type="scientific">Vulcanimicrobium alpinum</name>
    <dbReference type="NCBI Taxonomy" id="3016050"/>
    <lineage>
        <taxon>Bacteria</taxon>
        <taxon>Bacillati</taxon>
        <taxon>Vulcanimicrobiota</taxon>
        <taxon>Vulcanimicrobiia</taxon>
        <taxon>Vulcanimicrobiales</taxon>
        <taxon>Vulcanimicrobiaceae</taxon>
        <taxon>Vulcanimicrobium</taxon>
    </lineage>
</organism>
<dbReference type="AlphaFoldDB" id="A0AAN2C9Y6"/>
<reference evidence="1 2" key="1">
    <citation type="journal article" date="2022" name="ISME Commun">
        <title>Vulcanimicrobium alpinus gen. nov. sp. nov., the first cultivated representative of the candidate phylum 'Eremiobacterota', is a metabolically versatile aerobic anoxygenic phototroph.</title>
        <authorList>
            <person name="Yabe S."/>
            <person name="Muto K."/>
            <person name="Abe K."/>
            <person name="Yokota A."/>
            <person name="Staudigel H."/>
            <person name="Tebo B.M."/>
        </authorList>
    </citation>
    <scope>NUCLEOTIDE SEQUENCE [LARGE SCALE GENOMIC DNA]</scope>
    <source>
        <strain evidence="1 2">WC8-2</strain>
    </source>
</reference>
<accession>A0AAN2C9Y6</accession>
<gene>
    <name evidence="1" type="ORF">WPS_18120</name>
</gene>
<dbReference type="Proteomes" id="UP001317532">
    <property type="component" value="Chromosome"/>
</dbReference>
<name>A0AAN2C9Y6_UNVUL</name>
<dbReference type="EMBL" id="AP025523">
    <property type="protein sequence ID" value="BDE06536.1"/>
    <property type="molecule type" value="Genomic_DNA"/>
</dbReference>
<keyword evidence="2" id="KW-1185">Reference proteome</keyword>
<evidence type="ECO:0000313" key="1">
    <source>
        <dbReference type="EMBL" id="BDE06536.1"/>
    </source>
</evidence>
<protein>
    <submittedName>
        <fullName evidence="1">Uncharacterized protein</fullName>
    </submittedName>
</protein>
<sequence length="118" mass="12503">MLGATGWIDPGDVTDGYLADGAQRVMMLPIESGGSGGVFTALLFTQVDGRVRFVGTLPSAGGHLDAYLDGGRIVVRTPVYAASDPNCCPSAQHYRRATLHGTTLVTEDEWDVPLAKPR</sequence>
<dbReference type="KEGG" id="vab:WPS_18120"/>
<evidence type="ECO:0000313" key="2">
    <source>
        <dbReference type="Proteomes" id="UP001317532"/>
    </source>
</evidence>
<proteinExistence type="predicted"/>